<dbReference type="GO" id="GO:0016020">
    <property type="term" value="C:membrane"/>
    <property type="evidence" value="ECO:0007669"/>
    <property type="project" value="UniProtKB-SubCell"/>
</dbReference>
<feature type="disulfide bond" evidence="13">
    <location>
        <begin position="136"/>
        <end position="145"/>
    </location>
</feature>
<keyword evidence="19" id="KW-1185">Reference proteome</keyword>
<dbReference type="SMART" id="SM00552">
    <property type="entry name" value="ADEAMc"/>
    <property type="match status" value="1"/>
</dbReference>
<dbReference type="GO" id="GO:0007219">
    <property type="term" value="P:Notch signaling pathway"/>
    <property type="evidence" value="ECO:0007669"/>
    <property type="project" value="InterPro"/>
</dbReference>
<evidence type="ECO:0000256" key="10">
    <source>
        <dbReference type="ARBA" id="ARBA00023157"/>
    </source>
</evidence>
<dbReference type="FunFam" id="2.10.25.140:FF:000001">
    <property type="entry name" value="Delta-like protein"/>
    <property type="match status" value="1"/>
</dbReference>
<dbReference type="PROSITE" id="PS00022">
    <property type="entry name" value="EGF_1"/>
    <property type="match status" value="4"/>
</dbReference>
<dbReference type="GO" id="GO:0003726">
    <property type="term" value="F:double-stranded RNA adenosine deaminase activity"/>
    <property type="evidence" value="ECO:0007669"/>
    <property type="project" value="TreeGrafter"/>
</dbReference>
<dbReference type="PROSITE" id="PS50141">
    <property type="entry name" value="A_DEAMIN_EDITASE"/>
    <property type="match status" value="1"/>
</dbReference>
<dbReference type="FunFam" id="2.10.25.10:FF:000012">
    <property type="entry name" value="Delta-like protein"/>
    <property type="match status" value="2"/>
</dbReference>
<dbReference type="GO" id="GO:0007417">
    <property type="term" value="P:central nervous system development"/>
    <property type="evidence" value="ECO:0007669"/>
    <property type="project" value="UniProtKB-ARBA"/>
</dbReference>
<keyword evidence="2 14" id="KW-0217">Developmental protein</keyword>
<reference evidence="18 19" key="1">
    <citation type="submission" date="2019-01" db="EMBL/GenBank/DDBJ databases">
        <title>Draft Genome and Complete Hox-Cluster Characterization of the Sterlet Sturgeon (Acipenser ruthenus).</title>
        <authorList>
            <person name="Wei Q."/>
        </authorList>
    </citation>
    <scope>NUCLEOTIDE SEQUENCE [LARGE SCALE GENOMIC DNA]</scope>
    <source>
        <strain evidence="18">WHYD16114868_AA</strain>
        <tissue evidence="18">Blood</tissue>
    </source>
</reference>
<evidence type="ECO:0000259" key="15">
    <source>
        <dbReference type="PROSITE" id="PS50026"/>
    </source>
</evidence>
<feature type="domain" description="EGF-like" evidence="15">
    <location>
        <begin position="285"/>
        <end position="321"/>
    </location>
</feature>
<dbReference type="InterPro" id="IPR000152">
    <property type="entry name" value="EGF-type_Asp/Asn_hydroxyl_site"/>
</dbReference>
<dbReference type="SMART" id="SM00181">
    <property type="entry name" value="EGF"/>
    <property type="match status" value="6"/>
</dbReference>
<keyword evidence="9 14" id="KW-0472">Membrane</keyword>
<feature type="domain" description="DSL" evidence="17">
    <location>
        <begin position="134"/>
        <end position="178"/>
    </location>
</feature>
<evidence type="ECO:0000256" key="13">
    <source>
        <dbReference type="PROSITE-ProRule" id="PRU00377"/>
    </source>
</evidence>
<dbReference type="SMART" id="SM00051">
    <property type="entry name" value="DSL"/>
    <property type="match status" value="1"/>
</dbReference>
<evidence type="ECO:0000259" key="16">
    <source>
        <dbReference type="PROSITE" id="PS50141"/>
    </source>
</evidence>
<organism evidence="18 19">
    <name type="scientific">Acipenser ruthenus</name>
    <name type="common">Sterlet sturgeon</name>
    <dbReference type="NCBI Taxonomy" id="7906"/>
    <lineage>
        <taxon>Eukaryota</taxon>
        <taxon>Metazoa</taxon>
        <taxon>Chordata</taxon>
        <taxon>Craniata</taxon>
        <taxon>Vertebrata</taxon>
        <taxon>Euteleostomi</taxon>
        <taxon>Actinopterygii</taxon>
        <taxon>Chondrostei</taxon>
        <taxon>Acipenseriformes</taxon>
        <taxon>Acipenseridae</taxon>
        <taxon>Acipenser</taxon>
    </lineage>
</organism>
<dbReference type="CDD" id="cd00054">
    <property type="entry name" value="EGF_CA"/>
    <property type="match status" value="3"/>
</dbReference>
<protein>
    <recommendedName>
        <fullName evidence="14">Delta-like protein</fullName>
    </recommendedName>
</protein>
<dbReference type="FunFam" id="2.10.25.10:FF:000018">
    <property type="entry name" value="Delta-like 1"/>
    <property type="match status" value="1"/>
</dbReference>
<feature type="disulfide bond" evidence="12">
    <location>
        <begin position="273"/>
        <end position="282"/>
    </location>
</feature>
<dbReference type="GO" id="GO:0005737">
    <property type="term" value="C:cytoplasm"/>
    <property type="evidence" value="ECO:0007669"/>
    <property type="project" value="TreeGrafter"/>
</dbReference>
<keyword evidence="10 12" id="KW-1015">Disulfide bond</keyword>
<dbReference type="PROSITE" id="PS01186">
    <property type="entry name" value="EGF_2"/>
    <property type="match status" value="4"/>
</dbReference>
<dbReference type="GO" id="GO:0003725">
    <property type="term" value="F:double-stranded RNA binding"/>
    <property type="evidence" value="ECO:0007669"/>
    <property type="project" value="TreeGrafter"/>
</dbReference>
<comment type="caution">
    <text evidence="12">Lacks conserved residue(s) required for the propagation of feature annotation.</text>
</comment>
<feature type="domain" description="A to I editase" evidence="16">
    <location>
        <begin position="429"/>
        <end position="742"/>
    </location>
</feature>
<evidence type="ECO:0000256" key="2">
    <source>
        <dbReference type="ARBA" id="ARBA00022473"/>
    </source>
</evidence>
<feature type="disulfide bond" evidence="13">
    <location>
        <begin position="169"/>
        <end position="178"/>
    </location>
</feature>
<evidence type="ECO:0000256" key="6">
    <source>
        <dbReference type="ARBA" id="ARBA00022737"/>
    </source>
</evidence>
<dbReference type="PANTHER" id="PTHR10910:SF106">
    <property type="entry name" value="ADENOSINE DEAMINASE DOMAIN-CONTAINING PROTEIN 2"/>
    <property type="match status" value="1"/>
</dbReference>
<dbReference type="Pfam" id="PF00008">
    <property type="entry name" value="EGF"/>
    <property type="match status" value="3"/>
</dbReference>
<gene>
    <name evidence="18" type="ORF">EOD39_7647</name>
</gene>
<dbReference type="PROSITE" id="PS01187">
    <property type="entry name" value="EGF_CA"/>
    <property type="match status" value="1"/>
</dbReference>
<keyword evidence="8 14" id="KW-1133">Transmembrane helix</keyword>
<comment type="function">
    <text evidence="14">Putative Notch ligand involved in the mediation of Notch signaling.</text>
</comment>
<feature type="disulfide bond" evidence="12">
    <location>
        <begin position="311"/>
        <end position="320"/>
    </location>
</feature>
<dbReference type="InterPro" id="IPR018097">
    <property type="entry name" value="EGF_Ca-bd_CS"/>
</dbReference>
<accession>A0A444U6E4</accession>
<dbReference type="GO" id="GO:0048513">
    <property type="term" value="P:animal organ development"/>
    <property type="evidence" value="ECO:0007669"/>
    <property type="project" value="UniProtKB-ARBA"/>
</dbReference>
<dbReference type="SUPFAM" id="SSF57196">
    <property type="entry name" value="EGF/Laminin"/>
    <property type="match status" value="3"/>
</dbReference>
<dbReference type="InterPro" id="IPR001774">
    <property type="entry name" value="DSL"/>
</dbReference>
<dbReference type="Gene3D" id="2.10.25.10">
    <property type="entry name" value="Laminin"/>
    <property type="match status" value="4"/>
</dbReference>
<keyword evidence="3 12" id="KW-0245">EGF-like domain</keyword>
<dbReference type="GO" id="GO:0005730">
    <property type="term" value="C:nucleolus"/>
    <property type="evidence" value="ECO:0007669"/>
    <property type="project" value="TreeGrafter"/>
</dbReference>
<dbReference type="InterPro" id="IPR002466">
    <property type="entry name" value="A_deamin"/>
</dbReference>
<evidence type="ECO:0000256" key="12">
    <source>
        <dbReference type="PROSITE-ProRule" id="PRU00076"/>
    </source>
</evidence>
<dbReference type="Pfam" id="PF01414">
    <property type="entry name" value="DSL"/>
    <property type="match status" value="1"/>
</dbReference>
<evidence type="ECO:0000256" key="3">
    <source>
        <dbReference type="ARBA" id="ARBA00022536"/>
    </source>
</evidence>
<dbReference type="InterPro" id="IPR001881">
    <property type="entry name" value="EGF-like_Ca-bd_dom"/>
</dbReference>
<evidence type="ECO:0000256" key="9">
    <source>
        <dbReference type="ARBA" id="ARBA00023136"/>
    </source>
</evidence>
<keyword evidence="4 14" id="KW-0812">Transmembrane</keyword>
<feature type="disulfide bond" evidence="12">
    <location>
        <begin position="350"/>
        <end position="359"/>
    </location>
</feature>
<keyword evidence="11" id="KW-0325">Glycoprotein</keyword>
<dbReference type="PROSITE" id="PS50026">
    <property type="entry name" value="EGF_3"/>
    <property type="match status" value="3"/>
</dbReference>
<dbReference type="Gene3D" id="2.60.40.3510">
    <property type="match status" value="1"/>
</dbReference>
<keyword evidence="5 14" id="KW-0732">Signal</keyword>
<evidence type="ECO:0000256" key="14">
    <source>
        <dbReference type="RuleBase" id="RU280815"/>
    </source>
</evidence>
<dbReference type="FunFam" id="2.10.25.10:FF:000064">
    <property type="entry name" value="Delta-like protein"/>
    <property type="match status" value="1"/>
</dbReference>
<dbReference type="AlphaFoldDB" id="A0A444U6E4"/>
<evidence type="ECO:0000313" key="19">
    <source>
        <dbReference type="Proteomes" id="UP000289886"/>
    </source>
</evidence>
<dbReference type="PRINTS" id="PR00010">
    <property type="entry name" value="EGFBLOOD"/>
</dbReference>
<keyword evidence="6 14" id="KW-0677">Repeat</keyword>
<evidence type="ECO:0000313" key="18">
    <source>
        <dbReference type="EMBL" id="RXM30731.1"/>
    </source>
</evidence>
<dbReference type="Gene3D" id="2.10.25.140">
    <property type="match status" value="1"/>
</dbReference>
<dbReference type="GO" id="GO:0030154">
    <property type="term" value="P:cell differentiation"/>
    <property type="evidence" value="ECO:0007669"/>
    <property type="project" value="UniProtKB-KW"/>
</dbReference>
<dbReference type="Pfam" id="PF21700">
    <property type="entry name" value="EGF_DL_JAG"/>
    <property type="match status" value="1"/>
</dbReference>
<proteinExistence type="predicted"/>
<dbReference type="InterPro" id="IPR011651">
    <property type="entry name" value="Notch_ligand_N"/>
</dbReference>
<dbReference type="PROSITE" id="PS00010">
    <property type="entry name" value="ASX_HYDROXYL"/>
    <property type="match status" value="1"/>
</dbReference>
<dbReference type="Proteomes" id="UP000289886">
    <property type="component" value="Unassembled WGS sequence"/>
</dbReference>
<evidence type="ECO:0000256" key="7">
    <source>
        <dbReference type="ARBA" id="ARBA00022782"/>
    </source>
</evidence>
<dbReference type="GO" id="GO:0008251">
    <property type="term" value="F:tRNA-specific adenosine deaminase activity"/>
    <property type="evidence" value="ECO:0007669"/>
    <property type="project" value="TreeGrafter"/>
</dbReference>
<dbReference type="Pfam" id="PF02137">
    <property type="entry name" value="A_deamin"/>
    <property type="match status" value="1"/>
</dbReference>
<comment type="caution">
    <text evidence="18">The sequence shown here is derived from an EMBL/GenBank/DDBJ whole genome shotgun (WGS) entry which is preliminary data.</text>
</comment>
<evidence type="ECO:0000256" key="5">
    <source>
        <dbReference type="ARBA" id="ARBA00022729"/>
    </source>
</evidence>
<evidence type="ECO:0000256" key="8">
    <source>
        <dbReference type="ARBA" id="ARBA00022989"/>
    </source>
</evidence>
<keyword evidence="7" id="KW-0221">Differentiation</keyword>
<dbReference type="SMART" id="SM00179">
    <property type="entry name" value="EGF_CA"/>
    <property type="match status" value="3"/>
</dbReference>
<dbReference type="InterPro" id="IPR000742">
    <property type="entry name" value="EGF"/>
</dbReference>
<evidence type="ECO:0000256" key="1">
    <source>
        <dbReference type="ARBA" id="ARBA00004479"/>
    </source>
</evidence>
<dbReference type="PANTHER" id="PTHR10910">
    <property type="entry name" value="EUKARYOTE SPECIFIC DSRNA BINDING PROTEIN"/>
    <property type="match status" value="1"/>
</dbReference>
<name>A0A444U6E4_ACIRT</name>
<dbReference type="Pfam" id="PF07657">
    <property type="entry name" value="MNNL"/>
    <property type="match status" value="1"/>
</dbReference>
<dbReference type="GO" id="GO:0005509">
    <property type="term" value="F:calcium ion binding"/>
    <property type="evidence" value="ECO:0007669"/>
    <property type="project" value="InterPro"/>
</dbReference>
<dbReference type="FunFam" id="2.60.40.3510:FF:000004">
    <property type="entry name" value="Delta-like protein"/>
    <property type="match status" value="1"/>
</dbReference>
<sequence>MFELKVHSFTSSRGACRNPRECQIFFRVCLKHAQAVILPEPPCTYGTALTEITSADQSSISRTASIRVPFHFKWPGTFSLIIEAWNAESGEPSTENPSNLISRLATRRRLAVGEDWSQDVHFGEQSELRYSYHVVCDDHYYGDSCSDYCRPRDDTFGHYTCNEAGNRACLTGWRGEYCSEPICASGCSDRHGYCERPGECKCRIGWQGRLCDECVRYPGCLHGTCGQPWQCNCQEGWGGLFCNQDLNYCTNHRPCHNGATCSNTGQGSYTCTCSPGFSGTNCEMETNECDSNPCKNGGSCNDLENDYTCTCPQGFYGKNCEISAMTCADGPCFNGGTCVEKPAGGYSCRCPVGYMGSNCEKKIDRCTNTPCANDLHEHRCVFVCSEQFDRLLQEFPAYHSCKSCLSSFILEREFDDPKGQRCERFECVSLGSGDTCNTDWLCFTGSHIHDCHSTTIARRALKRFLLKQLLLFFSGVPEYEDRSIFQRSPDSPLLRLKPGVYLHLYTNRIPRGAAQCSLTNSTPRSPSSSLTLQCHVRGSLVSAASVQPSVWGARVCCMSGTDKLSRWAVLGVQGALLSLFMEPLHITSVVLGDSEHNTKTVSRVINQRLGEALSERLPPPYAKKVIYFFPGAAVGPLKSEPDCEGLSLNWCRGDSGLEVVDSATGRVVQESPFKSGPSLCSRLCKAGLYSAFRAVAKEAGRQELLDLPSYRDAKIKADLYQQAKQQVSHEFISNNAGPWNSKQIVDNFSV</sequence>
<dbReference type="PROSITE" id="PS51051">
    <property type="entry name" value="DSL"/>
    <property type="match status" value="1"/>
</dbReference>
<evidence type="ECO:0000256" key="4">
    <source>
        <dbReference type="ARBA" id="ARBA00022692"/>
    </source>
</evidence>
<dbReference type="GO" id="GO:0006382">
    <property type="term" value="P:adenosine to inosine editing"/>
    <property type="evidence" value="ECO:0007669"/>
    <property type="project" value="TreeGrafter"/>
</dbReference>
<feature type="domain" description="EGF-like" evidence="15">
    <location>
        <begin position="323"/>
        <end position="360"/>
    </location>
</feature>
<feature type="domain" description="EGF-like" evidence="15">
    <location>
        <begin position="245"/>
        <end position="283"/>
    </location>
</feature>
<evidence type="ECO:0000259" key="17">
    <source>
        <dbReference type="PROSITE" id="PS51051"/>
    </source>
</evidence>
<comment type="subcellular location">
    <subcellularLocation>
        <location evidence="1 14">Membrane</location>
        <topology evidence="1 14">Single-pass type I membrane protein</topology>
    </subcellularLocation>
</comment>
<dbReference type="EMBL" id="SCEB01215208">
    <property type="protein sequence ID" value="RXM30731.1"/>
    <property type="molecule type" value="Genomic_DNA"/>
</dbReference>
<feature type="disulfide bond" evidence="13">
    <location>
        <begin position="149"/>
        <end position="161"/>
    </location>
</feature>
<dbReference type="GO" id="GO:0006396">
    <property type="term" value="P:RNA processing"/>
    <property type="evidence" value="ECO:0007669"/>
    <property type="project" value="InterPro"/>
</dbReference>
<evidence type="ECO:0000256" key="11">
    <source>
        <dbReference type="ARBA" id="ARBA00023180"/>
    </source>
</evidence>